<dbReference type="KEGG" id="llh:I41_54500"/>
<dbReference type="GO" id="GO:0003735">
    <property type="term" value="F:structural constituent of ribosome"/>
    <property type="evidence" value="ECO:0007669"/>
    <property type="project" value="UniProtKB-UniRule"/>
</dbReference>
<dbReference type="InterPro" id="IPR019984">
    <property type="entry name" value="Ribosomal_uS17_bact/chlr"/>
</dbReference>
<dbReference type="Pfam" id="PF00366">
    <property type="entry name" value="Ribosomal_S17"/>
    <property type="match status" value="1"/>
</dbReference>
<dbReference type="AlphaFoldDB" id="A0A517U6E5"/>
<comment type="subunit">
    <text evidence="6">Part of the 30S ribosomal subunit.</text>
</comment>
<evidence type="ECO:0000256" key="3">
    <source>
        <dbReference type="ARBA" id="ARBA00022884"/>
    </source>
</evidence>
<dbReference type="NCBIfam" id="TIGR03635">
    <property type="entry name" value="uS17_bact"/>
    <property type="match status" value="1"/>
</dbReference>
<sequence length="101" mass="11292">MPKKQLTGVVVSDKCAKTRRVEIDRLVPHPKYGKFIRRKTVCHVHDENNESGIGDTVEIIECPPKSRLKRWDLIRVVEKSSAVDIAAMRAAAKQAQEAGEG</sequence>
<evidence type="ECO:0000313" key="7">
    <source>
        <dbReference type="EMBL" id="QDT76205.1"/>
    </source>
</evidence>
<dbReference type="InterPro" id="IPR012340">
    <property type="entry name" value="NA-bd_OB-fold"/>
</dbReference>
<dbReference type="OrthoDB" id="9811714at2"/>
<organism evidence="7 8">
    <name type="scientific">Lacipirellula limnantheis</name>
    <dbReference type="NCBI Taxonomy" id="2528024"/>
    <lineage>
        <taxon>Bacteria</taxon>
        <taxon>Pseudomonadati</taxon>
        <taxon>Planctomycetota</taxon>
        <taxon>Planctomycetia</taxon>
        <taxon>Pirellulales</taxon>
        <taxon>Lacipirellulaceae</taxon>
        <taxon>Lacipirellula</taxon>
    </lineage>
</organism>
<evidence type="ECO:0000256" key="4">
    <source>
        <dbReference type="ARBA" id="ARBA00022980"/>
    </source>
</evidence>
<reference evidence="7 8" key="1">
    <citation type="submission" date="2019-02" db="EMBL/GenBank/DDBJ databases">
        <title>Deep-cultivation of Planctomycetes and their phenomic and genomic characterization uncovers novel biology.</title>
        <authorList>
            <person name="Wiegand S."/>
            <person name="Jogler M."/>
            <person name="Boedeker C."/>
            <person name="Pinto D."/>
            <person name="Vollmers J."/>
            <person name="Rivas-Marin E."/>
            <person name="Kohn T."/>
            <person name="Peeters S.H."/>
            <person name="Heuer A."/>
            <person name="Rast P."/>
            <person name="Oberbeckmann S."/>
            <person name="Bunk B."/>
            <person name="Jeske O."/>
            <person name="Meyerdierks A."/>
            <person name="Storesund J.E."/>
            <person name="Kallscheuer N."/>
            <person name="Luecker S."/>
            <person name="Lage O.M."/>
            <person name="Pohl T."/>
            <person name="Merkel B.J."/>
            <person name="Hornburger P."/>
            <person name="Mueller R.-W."/>
            <person name="Bruemmer F."/>
            <person name="Labrenz M."/>
            <person name="Spormann A.M."/>
            <person name="Op den Camp H."/>
            <person name="Overmann J."/>
            <person name="Amann R."/>
            <person name="Jetten M.S.M."/>
            <person name="Mascher T."/>
            <person name="Medema M.H."/>
            <person name="Devos D.P."/>
            <person name="Kaster A.-K."/>
            <person name="Ovreas L."/>
            <person name="Rohde M."/>
            <person name="Galperin M.Y."/>
            <person name="Jogler C."/>
        </authorList>
    </citation>
    <scope>NUCLEOTIDE SEQUENCE [LARGE SCALE GENOMIC DNA]</scope>
    <source>
        <strain evidence="7 8">I41</strain>
    </source>
</reference>
<dbReference type="GO" id="GO:0019843">
    <property type="term" value="F:rRNA binding"/>
    <property type="evidence" value="ECO:0007669"/>
    <property type="project" value="UniProtKB-UniRule"/>
</dbReference>
<dbReference type="RefSeq" id="WP_145435991.1">
    <property type="nucleotide sequence ID" value="NZ_CP036339.1"/>
</dbReference>
<protein>
    <recommendedName>
        <fullName evidence="6">Small ribosomal subunit protein uS17</fullName>
    </recommendedName>
</protein>
<keyword evidence="2 6" id="KW-0699">rRNA-binding</keyword>
<dbReference type="Gene3D" id="2.40.50.140">
    <property type="entry name" value="Nucleic acid-binding proteins"/>
    <property type="match status" value="1"/>
</dbReference>
<dbReference type="SUPFAM" id="SSF50249">
    <property type="entry name" value="Nucleic acid-binding proteins"/>
    <property type="match status" value="1"/>
</dbReference>
<comment type="similarity">
    <text evidence="1 6">Belongs to the universal ribosomal protein uS17 family.</text>
</comment>
<dbReference type="InterPro" id="IPR000266">
    <property type="entry name" value="Ribosomal_uS17"/>
</dbReference>
<evidence type="ECO:0000256" key="1">
    <source>
        <dbReference type="ARBA" id="ARBA00010254"/>
    </source>
</evidence>
<dbReference type="Proteomes" id="UP000317909">
    <property type="component" value="Chromosome"/>
</dbReference>
<gene>
    <name evidence="6 7" type="primary">rpsQ</name>
    <name evidence="7" type="ORF">I41_54500</name>
</gene>
<evidence type="ECO:0000313" key="8">
    <source>
        <dbReference type="Proteomes" id="UP000317909"/>
    </source>
</evidence>
<evidence type="ECO:0000256" key="5">
    <source>
        <dbReference type="ARBA" id="ARBA00023274"/>
    </source>
</evidence>
<dbReference type="NCBIfam" id="NF004123">
    <property type="entry name" value="PRK05610.1"/>
    <property type="match status" value="1"/>
</dbReference>
<dbReference type="GO" id="GO:0006412">
    <property type="term" value="P:translation"/>
    <property type="evidence" value="ECO:0007669"/>
    <property type="project" value="UniProtKB-UniRule"/>
</dbReference>
<evidence type="ECO:0000256" key="2">
    <source>
        <dbReference type="ARBA" id="ARBA00022730"/>
    </source>
</evidence>
<dbReference type="CDD" id="cd00364">
    <property type="entry name" value="Ribosomal_uS17"/>
    <property type="match status" value="1"/>
</dbReference>
<name>A0A517U6E5_9BACT</name>
<dbReference type="HAMAP" id="MF_01345_B">
    <property type="entry name" value="Ribosomal_uS17_B"/>
    <property type="match status" value="1"/>
</dbReference>
<dbReference type="GO" id="GO:0022627">
    <property type="term" value="C:cytosolic small ribosomal subunit"/>
    <property type="evidence" value="ECO:0007669"/>
    <property type="project" value="UniProtKB-UniRule"/>
</dbReference>
<dbReference type="PANTHER" id="PTHR10744:SF1">
    <property type="entry name" value="SMALL RIBOSOMAL SUBUNIT PROTEIN US17M"/>
    <property type="match status" value="1"/>
</dbReference>
<keyword evidence="5 6" id="KW-0687">Ribonucleoprotein</keyword>
<dbReference type="EMBL" id="CP036339">
    <property type="protein sequence ID" value="QDT76205.1"/>
    <property type="molecule type" value="Genomic_DNA"/>
</dbReference>
<dbReference type="PRINTS" id="PR00973">
    <property type="entry name" value="RIBOSOMALS17"/>
</dbReference>
<keyword evidence="8" id="KW-1185">Reference proteome</keyword>
<evidence type="ECO:0000256" key="6">
    <source>
        <dbReference type="HAMAP-Rule" id="MF_01345"/>
    </source>
</evidence>
<proteinExistence type="inferred from homology"/>
<comment type="function">
    <text evidence="6">One of the primary rRNA binding proteins, it binds specifically to the 5'-end of 16S ribosomal RNA.</text>
</comment>
<keyword evidence="4 6" id="KW-0689">Ribosomal protein</keyword>
<keyword evidence="3 6" id="KW-0694">RNA-binding</keyword>
<accession>A0A517U6E5</accession>
<dbReference type="PANTHER" id="PTHR10744">
    <property type="entry name" value="40S RIBOSOMAL PROTEIN S11 FAMILY MEMBER"/>
    <property type="match status" value="1"/>
</dbReference>